<reference evidence="1" key="1">
    <citation type="submission" date="2023-07" db="EMBL/GenBank/DDBJ databases">
        <title>Sorghum-associated microbial communities from plants grown in Nebraska, USA.</title>
        <authorList>
            <person name="Schachtman D."/>
        </authorList>
    </citation>
    <scope>NUCLEOTIDE SEQUENCE</scope>
    <source>
        <strain evidence="1">DS2360</strain>
    </source>
</reference>
<dbReference type="Proteomes" id="UP001184861">
    <property type="component" value="Unassembled WGS sequence"/>
</dbReference>
<name>A0AAE4C3H8_9FLAO</name>
<gene>
    <name evidence="1" type="ORF">J2787_001974</name>
</gene>
<evidence type="ECO:0000313" key="2">
    <source>
        <dbReference type="Proteomes" id="UP001184861"/>
    </source>
</evidence>
<proteinExistence type="predicted"/>
<dbReference type="EMBL" id="JAVDQY010000002">
    <property type="protein sequence ID" value="MDR6526594.1"/>
    <property type="molecule type" value="Genomic_DNA"/>
</dbReference>
<comment type="caution">
    <text evidence="1">The sequence shown here is derived from an EMBL/GenBank/DDBJ whole genome shotgun (WGS) entry which is preliminary data.</text>
</comment>
<organism evidence="1 2">
    <name type="scientific">Chryseobacterium rhizosphaerae</name>
    <dbReference type="NCBI Taxonomy" id="395937"/>
    <lineage>
        <taxon>Bacteria</taxon>
        <taxon>Pseudomonadati</taxon>
        <taxon>Bacteroidota</taxon>
        <taxon>Flavobacteriia</taxon>
        <taxon>Flavobacteriales</taxon>
        <taxon>Weeksellaceae</taxon>
        <taxon>Chryseobacterium group</taxon>
        <taxon>Chryseobacterium</taxon>
    </lineage>
</organism>
<dbReference type="AlphaFoldDB" id="A0AAE4C3H8"/>
<evidence type="ECO:0000313" key="1">
    <source>
        <dbReference type="EMBL" id="MDR6526594.1"/>
    </source>
</evidence>
<accession>A0AAE4C3H8</accession>
<sequence>MAIWQYQLIVIPEKKLLKNNNKIPLRVFSNPNKRSYYLNFNWWKGAFIDTKLIKEEIGKHVPLRDWSNENFFGWKGNTKNNEDNDAFMSVISSHEISGFQFRTDLRNRNNIENFLKQMLIICKNNNWLVMNVNGNVFYSDFEVILDDIRKSNAYSFLEDPHVFITKLNEREEKKKSFLKRIFSKLKK</sequence>
<dbReference type="RefSeq" id="WP_202271719.1">
    <property type="nucleotide sequence ID" value="NZ_JAVDQY010000002.1"/>
</dbReference>
<protein>
    <submittedName>
        <fullName evidence="1">Uncharacterized protein</fullName>
    </submittedName>
</protein>